<dbReference type="RefSeq" id="WP_163181110.1">
    <property type="nucleotide sequence ID" value="NZ_JAAIWM010000007.1"/>
</dbReference>
<proteinExistence type="inferred from homology"/>
<keyword evidence="3 12" id="KW-0378">Hydrolase</keyword>
<feature type="binding site" evidence="10">
    <location>
        <position position="162"/>
    </location>
    <ligand>
        <name>substrate</name>
    </ligand>
</feature>
<dbReference type="InterPro" id="IPR017853">
    <property type="entry name" value="GH"/>
</dbReference>
<evidence type="ECO:0000256" key="8">
    <source>
        <dbReference type="ARBA" id="ARBA00050637"/>
    </source>
</evidence>
<comment type="caution">
    <text evidence="13">The sequence shown here is derived from an EMBL/GenBank/DDBJ whole genome shotgun (WGS) entry which is preliminary data.</text>
</comment>
<evidence type="ECO:0000256" key="1">
    <source>
        <dbReference type="ARBA" id="ARBA00000448"/>
    </source>
</evidence>
<dbReference type="Gene3D" id="3.20.20.80">
    <property type="entry name" value="Glycosidases"/>
    <property type="match status" value="1"/>
</dbReference>
<dbReference type="EC" id="3.2.1.21" evidence="12"/>
<keyword evidence="14" id="KW-1185">Reference proteome</keyword>
<feature type="binding site" evidence="10">
    <location>
        <position position="295"/>
    </location>
    <ligand>
        <name>substrate</name>
    </ligand>
</feature>
<dbReference type="InterPro" id="IPR001360">
    <property type="entry name" value="Glyco_hydro_1"/>
</dbReference>
<sequence length="444" mass="51387">MTRFSKDFIFGTATSSYQIEGAYKEDGRSLSIWDTFSRIPGKVWNMDHGDVACDHYHRYEEDVEILTTLGVDSYRFSIAWPRIFPEQGKYNPAGMDFYKRLITKLKENNIKPSVTLYHWDLPMWAHELGGWTNRESVNWFKEFASICFEELDADVDSWITHNEPWCAGFLGYHQGVHAPGHTNMEEALKAVHHILLSHGEAVDLLKNQFQSKTPIGITLNLSPVYAASNSTNDRLAANNADGYGNRWFLDPVFKGSYPVDMMNLFSKYVHDYRFIQAGDLEKISIECDFFGINYYSRSIVEFSSAADFLYKGAYSDYDQTGMGWDIAPNEFKELIRRLREEYTNLPIYITENGAAFDDVVAEDGRVYDTERQKYVEEHIAAVADLNDEGMNIAGYYLWSLLDNFEWAFGYDKRFGITYVDFETQKRTLKETGHRYADVIRTRTI</sequence>
<dbReference type="GO" id="GO:0030245">
    <property type="term" value="P:cellulose catabolic process"/>
    <property type="evidence" value="ECO:0007669"/>
    <property type="project" value="UniProtKB-KW"/>
</dbReference>
<organism evidence="13 14">
    <name type="scientific">Bacillus mesophilus</name>
    <dbReference type="NCBI Taxonomy" id="1808955"/>
    <lineage>
        <taxon>Bacteria</taxon>
        <taxon>Bacillati</taxon>
        <taxon>Bacillota</taxon>
        <taxon>Bacilli</taxon>
        <taxon>Bacillales</taxon>
        <taxon>Bacillaceae</taxon>
        <taxon>Bacillus</taxon>
    </lineage>
</organism>
<feature type="binding site" evidence="10">
    <location>
        <begin position="405"/>
        <end position="406"/>
    </location>
    <ligand>
        <name>substrate</name>
    </ligand>
</feature>
<evidence type="ECO:0000256" key="5">
    <source>
        <dbReference type="ARBA" id="ARBA00023277"/>
    </source>
</evidence>
<dbReference type="SUPFAM" id="SSF51445">
    <property type="entry name" value="(Trans)glycosidases"/>
    <property type="match status" value="1"/>
</dbReference>
<dbReference type="GO" id="GO:0008706">
    <property type="term" value="F:6-phospho-beta-glucosidase activity"/>
    <property type="evidence" value="ECO:0007669"/>
    <property type="project" value="UniProtKB-EC"/>
</dbReference>
<dbReference type="Proteomes" id="UP000481043">
    <property type="component" value="Unassembled WGS sequence"/>
</dbReference>
<evidence type="ECO:0000256" key="2">
    <source>
        <dbReference type="ARBA" id="ARBA00010838"/>
    </source>
</evidence>
<gene>
    <name evidence="13" type="ORF">G4D63_17365</name>
</gene>
<reference evidence="13 14" key="1">
    <citation type="submission" date="2020-02" db="EMBL/GenBank/DDBJ databases">
        <title>Bacillus aquiflavi sp. nov., isolated from yellow water of strong flavor Chinese baijiu in Yibin region of China.</title>
        <authorList>
            <person name="Xie J."/>
        </authorList>
    </citation>
    <scope>NUCLEOTIDE SEQUENCE [LARGE SCALE GENOMIC DNA]</scope>
    <source>
        <strain evidence="13 14">SA4</strain>
    </source>
</reference>
<dbReference type="InterPro" id="IPR017736">
    <property type="entry name" value="Glyco_hydro_1_beta-glucosidase"/>
</dbReference>
<dbReference type="NCBIfam" id="TIGR03356">
    <property type="entry name" value="BGL"/>
    <property type="match status" value="1"/>
</dbReference>
<keyword evidence="6 12" id="KW-0326">Glycosidase</keyword>
<dbReference type="PRINTS" id="PR00131">
    <property type="entry name" value="GLHYDRLASE1"/>
</dbReference>
<dbReference type="AlphaFoldDB" id="A0A6M0QB79"/>
<accession>A0A6M0QB79</accession>
<keyword evidence="5" id="KW-0119">Carbohydrate metabolism</keyword>
<keyword evidence="4" id="KW-0136">Cellulose degradation</keyword>
<keyword evidence="7" id="KW-0624">Polysaccharide degradation</keyword>
<evidence type="ECO:0000256" key="9">
    <source>
        <dbReference type="PIRSR" id="PIRSR617736-1"/>
    </source>
</evidence>
<protein>
    <recommendedName>
        <fullName evidence="12">Beta-glucosidase</fullName>
        <ecNumber evidence="12">3.2.1.21</ecNumber>
    </recommendedName>
</protein>
<feature type="binding site" evidence="10">
    <location>
        <position position="18"/>
    </location>
    <ligand>
        <name>substrate</name>
    </ligand>
</feature>
<feature type="active site" description="Proton donor" evidence="9">
    <location>
        <position position="163"/>
    </location>
</feature>
<evidence type="ECO:0000313" key="14">
    <source>
        <dbReference type="Proteomes" id="UP000481043"/>
    </source>
</evidence>
<feature type="binding site" evidence="10">
    <location>
        <position position="118"/>
    </location>
    <ligand>
        <name>substrate</name>
    </ligand>
</feature>
<dbReference type="GO" id="GO:0005829">
    <property type="term" value="C:cytosol"/>
    <property type="evidence" value="ECO:0007669"/>
    <property type="project" value="TreeGrafter"/>
</dbReference>
<evidence type="ECO:0000256" key="6">
    <source>
        <dbReference type="ARBA" id="ARBA00023295"/>
    </source>
</evidence>
<dbReference type="PROSITE" id="PS00572">
    <property type="entry name" value="GLYCOSYL_HYDROL_F1_1"/>
    <property type="match status" value="1"/>
</dbReference>
<name>A0A6M0QB79_9BACI</name>
<dbReference type="Pfam" id="PF00232">
    <property type="entry name" value="Glyco_hydro_1"/>
    <property type="match status" value="1"/>
</dbReference>
<dbReference type="PANTHER" id="PTHR10353">
    <property type="entry name" value="GLYCOSYL HYDROLASE"/>
    <property type="match status" value="1"/>
</dbReference>
<evidence type="ECO:0000256" key="10">
    <source>
        <dbReference type="PIRSR" id="PIRSR617736-2"/>
    </source>
</evidence>
<dbReference type="InterPro" id="IPR033132">
    <property type="entry name" value="GH_1_N_CS"/>
</dbReference>
<dbReference type="EMBL" id="JAAIWM010000007">
    <property type="protein sequence ID" value="NEY73507.1"/>
    <property type="molecule type" value="Genomic_DNA"/>
</dbReference>
<evidence type="ECO:0000256" key="11">
    <source>
        <dbReference type="PROSITE-ProRule" id="PRU10055"/>
    </source>
</evidence>
<evidence type="ECO:0000313" key="13">
    <source>
        <dbReference type="EMBL" id="NEY73507.1"/>
    </source>
</evidence>
<evidence type="ECO:0000256" key="7">
    <source>
        <dbReference type="ARBA" id="ARBA00023326"/>
    </source>
</evidence>
<evidence type="ECO:0000256" key="3">
    <source>
        <dbReference type="ARBA" id="ARBA00022801"/>
    </source>
</evidence>
<dbReference type="PANTHER" id="PTHR10353:SF36">
    <property type="entry name" value="LP05116P"/>
    <property type="match status" value="1"/>
</dbReference>
<evidence type="ECO:0000256" key="4">
    <source>
        <dbReference type="ARBA" id="ARBA00023001"/>
    </source>
</evidence>
<dbReference type="InterPro" id="IPR018120">
    <property type="entry name" value="Glyco_hydro_1_AS"/>
</dbReference>
<dbReference type="PROSITE" id="PS00653">
    <property type="entry name" value="GLYCOSYL_HYDROL_F1_2"/>
    <property type="match status" value="1"/>
</dbReference>
<feature type="active site" description="Nucleophile" evidence="9 11">
    <location>
        <position position="351"/>
    </location>
</feature>
<feature type="binding site" evidence="10">
    <location>
        <position position="398"/>
    </location>
    <ligand>
        <name>substrate</name>
    </ligand>
</feature>
<dbReference type="FunFam" id="3.20.20.80:FF:000004">
    <property type="entry name" value="Beta-glucosidase 6-phospho-beta-glucosidase"/>
    <property type="match status" value="1"/>
</dbReference>
<comment type="catalytic activity">
    <reaction evidence="8">
        <text>6-phospho-beta-D-glucosyl-(1-&gt;4)-D-glucose + H2O = D-glucose 6-phosphate + D-glucose</text>
        <dbReference type="Rhea" id="RHEA:10772"/>
        <dbReference type="ChEBI" id="CHEBI:4167"/>
        <dbReference type="ChEBI" id="CHEBI:15377"/>
        <dbReference type="ChEBI" id="CHEBI:58312"/>
        <dbReference type="ChEBI" id="CHEBI:61548"/>
        <dbReference type="EC" id="3.2.1.86"/>
    </reaction>
</comment>
<comment type="similarity">
    <text evidence="2 12">Belongs to the glycosyl hydrolase 1 family.</text>
</comment>
<comment type="catalytic activity">
    <reaction evidence="1 12">
        <text>Hydrolysis of terminal, non-reducing beta-D-glucosyl residues with release of beta-D-glucose.</text>
        <dbReference type="EC" id="3.2.1.21"/>
    </reaction>
</comment>
<evidence type="ECO:0000256" key="12">
    <source>
        <dbReference type="RuleBase" id="RU361175"/>
    </source>
</evidence>